<name>A0A8H7D3Q1_9AGAR</name>
<evidence type="ECO:0000313" key="2">
    <source>
        <dbReference type="Proteomes" id="UP000623467"/>
    </source>
</evidence>
<keyword evidence="2" id="KW-1185">Reference proteome</keyword>
<comment type="caution">
    <text evidence="1">The sequence shown here is derived from an EMBL/GenBank/DDBJ whole genome shotgun (WGS) entry which is preliminary data.</text>
</comment>
<accession>A0A8H7D3Q1</accession>
<protein>
    <submittedName>
        <fullName evidence="1">Carbohydrate esterase family 4 protein</fullName>
    </submittedName>
</protein>
<proteinExistence type="predicted"/>
<evidence type="ECO:0000313" key="1">
    <source>
        <dbReference type="EMBL" id="KAF7361044.1"/>
    </source>
</evidence>
<sequence>MYVRSPHVGLNGITEQDVQTDYHALIANVSAGTFDTVGAIMLTHELNNFTIQTAIDNYPALVQAFDHVVPIAIALNQTTPYVDTIYTFLNFDQYIANHSAATALNGTNNLTDSSGSSSGLNSGLGSSGAAVGLRVPALSAFGTMWLGLAVM</sequence>
<dbReference type="Proteomes" id="UP000623467">
    <property type="component" value="Unassembled WGS sequence"/>
</dbReference>
<dbReference type="AlphaFoldDB" id="A0A8H7D3Q1"/>
<dbReference type="EMBL" id="JACAZH010000008">
    <property type="protein sequence ID" value="KAF7361044.1"/>
    <property type="molecule type" value="Genomic_DNA"/>
</dbReference>
<reference evidence="1" key="1">
    <citation type="submission" date="2020-05" db="EMBL/GenBank/DDBJ databases">
        <title>Mycena genomes resolve the evolution of fungal bioluminescence.</title>
        <authorList>
            <person name="Tsai I.J."/>
        </authorList>
    </citation>
    <scope>NUCLEOTIDE SEQUENCE</scope>
    <source>
        <strain evidence="1">160909Yilan</strain>
    </source>
</reference>
<gene>
    <name evidence="1" type="ORF">MSAN_01134900</name>
</gene>
<organism evidence="1 2">
    <name type="scientific">Mycena sanguinolenta</name>
    <dbReference type="NCBI Taxonomy" id="230812"/>
    <lineage>
        <taxon>Eukaryota</taxon>
        <taxon>Fungi</taxon>
        <taxon>Dikarya</taxon>
        <taxon>Basidiomycota</taxon>
        <taxon>Agaricomycotina</taxon>
        <taxon>Agaricomycetes</taxon>
        <taxon>Agaricomycetidae</taxon>
        <taxon>Agaricales</taxon>
        <taxon>Marasmiineae</taxon>
        <taxon>Mycenaceae</taxon>
        <taxon>Mycena</taxon>
    </lineage>
</organism>
<dbReference type="OrthoDB" id="3062482at2759"/>